<reference evidence="2 4" key="3">
    <citation type="submission" date="2016-11" db="EMBL/GenBank/DDBJ databases">
        <title>Whole genomes of Flavobacteriaceae.</title>
        <authorList>
            <person name="Stine C."/>
            <person name="Li C."/>
            <person name="Tadesse D."/>
        </authorList>
    </citation>
    <scope>NUCLEOTIDE SEQUENCE [LARGE SCALE GENOMIC DNA]</scope>
    <source>
        <strain evidence="2 4">ATCC BAA-2541</strain>
    </source>
</reference>
<evidence type="ECO:0008006" key="5">
    <source>
        <dbReference type="Google" id="ProtNLM"/>
    </source>
</evidence>
<dbReference type="STRING" id="1278819.BHE19_17465"/>
<accession>A0A1S1J2L7</accession>
<reference evidence="1" key="1">
    <citation type="submission" date="2016-09" db="EMBL/GenBank/DDBJ databases">
        <authorList>
            <person name="Capua I."/>
            <person name="De Benedictis P."/>
            <person name="Joannis T."/>
            <person name="Lombin L.H."/>
            <person name="Cattoli G."/>
        </authorList>
    </citation>
    <scope>NUCLEOTIDE SEQUENCE [LARGE SCALE GENOMIC DNA]</scope>
    <source>
        <strain evidence="1">MSU</strain>
    </source>
</reference>
<dbReference type="AlphaFoldDB" id="A0A1S1J2L7"/>
<evidence type="ECO:0000313" key="2">
    <source>
        <dbReference type="EMBL" id="OXB17373.1"/>
    </source>
</evidence>
<reference evidence="3" key="2">
    <citation type="submission" date="2016-09" db="EMBL/GenBank/DDBJ databases">
        <authorList>
            <person name="Chen S."/>
            <person name="Walker E."/>
        </authorList>
    </citation>
    <scope>NUCLEOTIDE SEQUENCE [LARGE SCALE GENOMIC DNA]</scope>
    <source>
        <strain evidence="3">MSU</strain>
    </source>
</reference>
<keyword evidence="4" id="KW-1185">Reference proteome</keyword>
<dbReference type="EMBL" id="MUHG01000025">
    <property type="protein sequence ID" value="OXB17373.1"/>
    <property type="molecule type" value="Genomic_DNA"/>
</dbReference>
<dbReference type="RefSeq" id="WP_070908653.1">
    <property type="nucleotide sequence ID" value="NZ_CP166110.1"/>
</dbReference>
<comment type="caution">
    <text evidence="1">The sequence shown here is derived from an EMBL/GenBank/DDBJ whole genome shotgun (WGS) entry which is preliminary data.</text>
</comment>
<dbReference type="OrthoDB" id="707631at2"/>
<dbReference type="EMBL" id="MIKE01000027">
    <property type="protein sequence ID" value="OHT43709.1"/>
    <property type="molecule type" value="Genomic_DNA"/>
</dbReference>
<evidence type="ECO:0000313" key="4">
    <source>
        <dbReference type="Proteomes" id="UP000198319"/>
    </source>
</evidence>
<gene>
    <name evidence="2" type="ORF">B0A71_17215</name>
    <name evidence="1" type="ORF">BHE19_17465</name>
</gene>
<dbReference type="Proteomes" id="UP000198319">
    <property type="component" value="Unassembled WGS sequence"/>
</dbReference>
<evidence type="ECO:0000313" key="1">
    <source>
        <dbReference type="EMBL" id="OHT43709.1"/>
    </source>
</evidence>
<sequence length="203" mass="24230">MKRFQDENKFLESFINEILVRCPKCDSKAKVKSKLSEGCECGHCCTKVFECKDCFLKLDSPVYQYIAYGKAHCNQCYERYEFKSQPLKDKPKVYKTRCPHCNFQEEWKPKVEKVLKNSKRDDGLVKEYYYNLPLWFQKEVGTAVFWAYNQQHIDYLGRYIEAELRERNNNGSGNSTMVSRLPKFVKEAKNREKLLKIIEKWKK</sequence>
<evidence type="ECO:0000313" key="3">
    <source>
        <dbReference type="Proteomes" id="UP000180252"/>
    </source>
</evidence>
<organism evidence="1 3">
    <name type="scientific">Flavobacterium tructae</name>
    <dbReference type="NCBI Taxonomy" id="1114873"/>
    <lineage>
        <taxon>Bacteria</taxon>
        <taxon>Pseudomonadati</taxon>
        <taxon>Bacteroidota</taxon>
        <taxon>Flavobacteriia</taxon>
        <taxon>Flavobacteriales</taxon>
        <taxon>Flavobacteriaceae</taxon>
        <taxon>Flavobacterium</taxon>
    </lineage>
</organism>
<name>A0A1S1J2L7_9FLAO</name>
<dbReference type="Proteomes" id="UP000180252">
    <property type="component" value="Unassembled WGS sequence"/>
</dbReference>
<proteinExistence type="predicted"/>
<protein>
    <recommendedName>
        <fullName evidence="5">Replication restart DNA helicase PriA</fullName>
    </recommendedName>
</protein>